<dbReference type="InterPro" id="IPR006645">
    <property type="entry name" value="NGN-like_dom"/>
</dbReference>
<feature type="domain" description="NusG-like N-terminal" evidence="6">
    <location>
        <begin position="6"/>
        <end position="90"/>
    </location>
</feature>
<sequence>MAQEIKTHLFAVRTTGGQEKVVMNLLQNKIKTGQINIYSVLLVDNLKGYIVVEAKDANAAFDALQGIRHIRGQLRGEMEFKDIEGYLVTKSTATQFAADNIVEIIGGPFKGMKATVTRVDNDKQEATVILLDAPYQLPVTVDSNYLKLSTSS</sequence>
<comment type="similarity">
    <text evidence="4">Belongs to the archaeal Spt5 family.</text>
</comment>
<dbReference type="InterPro" id="IPR036735">
    <property type="entry name" value="NGN_dom_sf"/>
</dbReference>
<dbReference type="GeneID" id="24875579"/>
<evidence type="ECO:0000256" key="1">
    <source>
        <dbReference type="ARBA" id="ARBA00006956"/>
    </source>
</evidence>
<evidence type="ECO:0000313" key="9">
    <source>
        <dbReference type="Proteomes" id="UP000266745"/>
    </source>
</evidence>
<dbReference type="Gene3D" id="2.30.30.30">
    <property type="match status" value="1"/>
</dbReference>
<dbReference type="CDD" id="cd09887">
    <property type="entry name" value="NGN_Arch"/>
    <property type="match status" value="1"/>
</dbReference>
<comment type="function">
    <text evidence="4">Stimulates transcription elongation.</text>
</comment>
<dbReference type="Proteomes" id="UP000266745">
    <property type="component" value="Chromosome"/>
</dbReference>
<keyword evidence="2 4" id="KW-0805">Transcription regulation</keyword>
<keyword evidence="9" id="KW-1185">Reference proteome</keyword>
<comment type="subunit">
    <text evidence="4">Heterodimer composed of Spt4 and Spt5. Interacts with RNA polymerase (RNAP).</text>
</comment>
<evidence type="ECO:0000313" key="8">
    <source>
        <dbReference type="EMBL" id="AJZ76628.1"/>
    </source>
</evidence>
<dbReference type="OrthoDB" id="371863at2157"/>
<dbReference type="KEGG" id="tah:SU86_004115"/>
<keyword evidence="3 4" id="KW-0804">Transcription</keyword>
<dbReference type="SMART" id="SM00739">
    <property type="entry name" value="KOW"/>
    <property type="match status" value="1"/>
</dbReference>
<dbReference type="Pfam" id="PF03439">
    <property type="entry name" value="Spt5-NGN"/>
    <property type="match status" value="1"/>
</dbReference>
<dbReference type="STRING" id="1603555.SU86_004115"/>
<evidence type="ECO:0000256" key="2">
    <source>
        <dbReference type="ARBA" id="ARBA00023015"/>
    </source>
</evidence>
<organism evidence="8 9">
    <name type="scientific">Candidatus Nitrosotenuis cloacae</name>
    <dbReference type="NCBI Taxonomy" id="1603555"/>
    <lineage>
        <taxon>Archaea</taxon>
        <taxon>Nitrososphaerota</taxon>
        <taxon>Candidatus Nitrosotenuis</taxon>
    </lineage>
</organism>
<evidence type="ECO:0000256" key="3">
    <source>
        <dbReference type="ARBA" id="ARBA00023163"/>
    </source>
</evidence>
<dbReference type="GO" id="GO:0006355">
    <property type="term" value="P:regulation of DNA-templated transcription"/>
    <property type="evidence" value="ECO:0007669"/>
    <property type="project" value="UniProtKB-UniRule"/>
</dbReference>
<dbReference type="InterPro" id="IPR005824">
    <property type="entry name" value="KOW"/>
</dbReference>
<evidence type="ECO:0000256" key="5">
    <source>
        <dbReference type="NCBIfam" id="TIGR00405"/>
    </source>
</evidence>
<dbReference type="Pfam" id="PF00467">
    <property type="entry name" value="KOW"/>
    <property type="match status" value="1"/>
</dbReference>
<keyword evidence="8" id="KW-0687">Ribonucleoprotein</keyword>
<comment type="similarity">
    <text evidence="1">Belongs to the SPT5 family.</text>
</comment>
<dbReference type="RefSeq" id="WP_048189357.1">
    <property type="nucleotide sequence ID" value="NZ_CP011097.1"/>
</dbReference>
<feature type="domain" description="KOW" evidence="7">
    <location>
        <begin position="95"/>
        <end position="122"/>
    </location>
</feature>
<dbReference type="GO" id="GO:0003746">
    <property type="term" value="F:translation elongation factor activity"/>
    <property type="evidence" value="ECO:0007669"/>
    <property type="project" value="InterPro"/>
</dbReference>
<dbReference type="GO" id="GO:0006354">
    <property type="term" value="P:DNA-templated transcription elongation"/>
    <property type="evidence" value="ECO:0007669"/>
    <property type="project" value="InterPro"/>
</dbReference>
<dbReference type="InterPro" id="IPR014722">
    <property type="entry name" value="Rib_uL2_dom2"/>
</dbReference>
<dbReference type="Gene3D" id="3.30.70.940">
    <property type="entry name" value="NusG, N-terminal domain"/>
    <property type="match status" value="1"/>
</dbReference>
<dbReference type="InterPro" id="IPR011590">
    <property type="entry name" value="Spt5_arc"/>
</dbReference>
<dbReference type="SUPFAM" id="SSF50104">
    <property type="entry name" value="Translation proteins SH3-like domain"/>
    <property type="match status" value="1"/>
</dbReference>
<evidence type="ECO:0000259" key="7">
    <source>
        <dbReference type="SMART" id="SM00739"/>
    </source>
</evidence>
<dbReference type="GO" id="GO:0005840">
    <property type="term" value="C:ribosome"/>
    <property type="evidence" value="ECO:0007669"/>
    <property type="project" value="UniProtKB-KW"/>
</dbReference>
<proteinExistence type="inferred from homology"/>
<dbReference type="HAMAP" id="MF_00950">
    <property type="entry name" value="Spt5_arch"/>
    <property type="match status" value="1"/>
</dbReference>
<dbReference type="NCBIfam" id="TIGR00405">
    <property type="entry name" value="KOW_elon_Spt5"/>
    <property type="match status" value="1"/>
</dbReference>
<dbReference type="SMART" id="SM00738">
    <property type="entry name" value="NGN"/>
    <property type="match status" value="1"/>
</dbReference>
<name>A0A3G1B4V6_9ARCH</name>
<keyword evidence="8" id="KW-0689">Ribosomal protein</keyword>
<dbReference type="InterPro" id="IPR008991">
    <property type="entry name" value="Translation_prot_SH3-like_sf"/>
</dbReference>
<dbReference type="AlphaFoldDB" id="A0A3G1B4V6"/>
<protein>
    <recommendedName>
        <fullName evidence="4 5">Transcription elongation factor Spt5</fullName>
    </recommendedName>
</protein>
<dbReference type="EMBL" id="CP011097">
    <property type="protein sequence ID" value="AJZ76628.1"/>
    <property type="molecule type" value="Genomic_DNA"/>
</dbReference>
<dbReference type="InterPro" id="IPR005100">
    <property type="entry name" value="NGN-domain"/>
</dbReference>
<dbReference type="CDD" id="cd06091">
    <property type="entry name" value="KOW_NusG"/>
    <property type="match status" value="1"/>
</dbReference>
<accession>A0A3G1B4V6</accession>
<evidence type="ECO:0000259" key="6">
    <source>
        <dbReference type="SMART" id="SM00738"/>
    </source>
</evidence>
<evidence type="ECO:0000256" key="4">
    <source>
        <dbReference type="HAMAP-Rule" id="MF_00950"/>
    </source>
</evidence>
<reference evidence="8 9" key="1">
    <citation type="journal article" date="2016" name="Sci. Rep.">
        <title>A novel ammonia-oxidizing archaeon from wastewater treatment plant: Its enrichment, physiological and genomic characteristics.</title>
        <authorList>
            <person name="Li Y."/>
            <person name="Ding K."/>
            <person name="Wen X."/>
            <person name="Zhang B."/>
            <person name="Shen B."/>
            <person name="Yang Y."/>
        </authorList>
    </citation>
    <scope>NUCLEOTIDE SEQUENCE [LARGE SCALE GENOMIC DNA]</scope>
    <source>
        <strain evidence="8 9">SAT1</strain>
    </source>
</reference>
<gene>
    <name evidence="4" type="primary">spt5</name>
    <name evidence="8" type="ORF">SU86_004115</name>
</gene>